<organism evidence="1 2">
    <name type="scientific">Heterorhabditis bacteriophora</name>
    <name type="common">Entomopathogenic nematode worm</name>
    <dbReference type="NCBI Taxonomy" id="37862"/>
    <lineage>
        <taxon>Eukaryota</taxon>
        <taxon>Metazoa</taxon>
        <taxon>Ecdysozoa</taxon>
        <taxon>Nematoda</taxon>
        <taxon>Chromadorea</taxon>
        <taxon>Rhabditida</taxon>
        <taxon>Rhabditina</taxon>
        <taxon>Rhabditomorpha</taxon>
        <taxon>Strongyloidea</taxon>
        <taxon>Heterorhabditidae</taxon>
        <taxon>Heterorhabditis</taxon>
    </lineage>
</organism>
<name>A0A1I7X7N9_HETBA</name>
<proteinExistence type="predicted"/>
<dbReference type="Proteomes" id="UP000095283">
    <property type="component" value="Unplaced"/>
</dbReference>
<accession>A0A1I7X7N9</accession>
<protein>
    <submittedName>
        <fullName evidence="2">Uncharacterized protein</fullName>
    </submittedName>
</protein>
<reference evidence="2" key="1">
    <citation type="submission" date="2016-11" db="UniProtKB">
        <authorList>
            <consortium name="WormBaseParasite"/>
        </authorList>
    </citation>
    <scope>IDENTIFICATION</scope>
</reference>
<keyword evidence="1" id="KW-1185">Reference proteome</keyword>
<dbReference type="WBParaSite" id="Hba_13586">
    <property type="protein sequence ID" value="Hba_13586"/>
    <property type="gene ID" value="Hba_13586"/>
</dbReference>
<evidence type="ECO:0000313" key="1">
    <source>
        <dbReference type="Proteomes" id="UP000095283"/>
    </source>
</evidence>
<sequence>MAGSGDRDGPVHKDYVPAPKPIHCAATQMDDRVVFLKYEALLWKSVVMREQMIFKDLLVVDTVHFSGNKS</sequence>
<dbReference type="AlphaFoldDB" id="A0A1I7X7N9"/>
<evidence type="ECO:0000313" key="2">
    <source>
        <dbReference type="WBParaSite" id="Hba_13586"/>
    </source>
</evidence>